<protein>
    <submittedName>
        <fullName evidence="2">Uncharacterized protein</fullName>
    </submittedName>
</protein>
<evidence type="ECO:0000313" key="2">
    <source>
        <dbReference type="EMBL" id="GAA1708457.1"/>
    </source>
</evidence>
<proteinExistence type="predicted"/>
<reference evidence="2 3" key="1">
    <citation type="journal article" date="2019" name="Int. J. Syst. Evol. Microbiol.">
        <title>The Global Catalogue of Microorganisms (GCM) 10K type strain sequencing project: providing services to taxonomists for standard genome sequencing and annotation.</title>
        <authorList>
            <consortium name="The Broad Institute Genomics Platform"/>
            <consortium name="The Broad Institute Genome Sequencing Center for Infectious Disease"/>
            <person name="Wu L."/>
            <person name="Ma J."/>
        </authorList>
    </citation>
    <scope>NUCLEOTIDE SEQUENCE [LARGE SCALE GENOMIC DNA]</scope>
    <source>
        <strain evidence="2 3">JCM 13244</strain>
    </source>
</reference>
<dbReference type="EMBL" id="BAAALR010000063">
    <property type="protein sequence ID" value="GAA1708457.1"/>
    <property type="molecule type" value="Genomic_DNA"/>
</dbReference>
<comment type="caution">
    <text evidence="2">The sequence shown here is derived from an EMBL/GenBank/DDBJ whole genome shotgun (WGS) entry which is preliminary data.</text>
</comment>
<organism evidence="2 3">
    <name type="scientific">Streptomyces yatensis</name>
    <dbReference type="NCBI Taxonomy" id="155177"/>
    <lineage>
        <taxon>Bacteria</taxon>
        <taxon>Bacillati</taxon>
        <taxon>Actinomycetota</taxon>
        <taxon>Actinomycetes</taxon>
        <taxon>Kitasatosporales</taxon>
        <taxon>Streptomycetaceae</taxon>
        <taxon>Streptomyces</taxon>
        <taxon>Streptomyces violaceusniger group</taxon>
    </lineage>
</organism>
<dbReference type="Proteomes" id="UP001499947">
    <property type="component" value="Unassembled WGS sequence"/>
</dbReference>
<accession>A0ABN2INA8</accession>
<feature type="region of interest" description="Disordered" evidence="1">
    <location>
        <begin position="191"/>
        <end position="249"/>
    </location>
</feature>
<evidence type="ECO:0000256" key="1">
    <source>
        <dbReference type="SAM" id="MobiDB-lite"/>
    </source>
</evidence>
<evidence type="ECO:0000313" key="3">
    <source>
        <dbReference type="Proteomes" id="UP001499947"/>
    </source>
</evidence>
<name>A0ABN2INA8_9ACTN</name>
<dbReference type="RefSeq" id="WP_211122341.1">
    <property type="nucleotide sequence ID" value="NZ_BAAALR010000063.1"/>
</dbReference>
<feature type="compositionally biased region" description="Polar residues" evidence="1">
    <location>
        <begin position="228"/>
        <end position="249"/>
    </location>
</feature>
<sequence>MALSNQPPQPDVAFGAIPGVGVAAAVANDSSFLDEVLRQHGFAYNARRDVYLLPQDTDHRTVVRAVATATRKLQMAGLSVSADPRVVASAPSAATFEPEPLPRESLADLSAALPTLEEPSDVAEWLLYPVDGRTGVIPELRQFIDTAAAWCDRLDHPDGSKLAHHLREIAEQVELLGERITHIARSLDELSPVKPDKGPFWGRELEADHAARSRAATGPSPHRPTTPARPSTEQAARHSASTPATRRTR</sequence>
<keyword evidence="3" id="KW-1185">Reference proteome</keyword>
<gene>
    <name evidence="2" type="ORF">GCM10009680_56660</name>
</gene>